<feature type="domain" description="DUF3823" evidence="1">
    <location>
        <begin position="30"/>
        <end position="122"/>
    </location>
</feature>
<dbReference type="Pfam" id="PF18003">
    <property type="entry name" value="DUF3823_C"/>
    <property type="match status" value="1"/>
</dbReference>
<dbReference type="Gene3D" id="2.60.40.1120">
    <property type="entry name" value="Carboxypeptidase-like, regulatory domain"/>
    <property type="match status" value="1"/>
</dbReference>
<dbReference type="Gene3D" id="2.60.40.2060">
    <property type="match status" value="1"/>
</dbReference>
<organism evidence="3 4">
    <name type="scientific">Chitinophaga horti</name>
    <dbReference type="NCBI Taxonomy" id="2920382"/>
    <lineage>
        <taxon>Bacteria</taxon>
        <taxon>Pseudomonadati</taxon>
        <taxon>Bacteroidota</taxon>
        <taxon>Chitinophagia</taxon>
        <taxon>Chitinophagales</taxon>
        <taxon>Chitinophagaceae</taxon>
        <taxon>Chitinophaga</taxon>
    </lineage>
</organism>
<gene>
    <name evidence="3" type="ORF">MKQ68_16790</name>
</gene>
<feature type="domain" description="DUF3823" evidence="2">
    <location>
        <begin position="125"/>
        <end position="231"/>
    </location>
</feature>
<dbReference type="PROSITE" id="PS51257">
    <property type="entry name" value="PROKAR_LIPOPROTEIN"/>
    <property type="match status" value="1"/>
</dbReference>
<dbReference type="InterPro" id="IPR041186">
    <property type="entry name" value="DUF3823_C"/>
</dbReference>
<dbReference type="InterPro" id="IPR024278">
    <property type="entry name" value="DUF3823_N"/>
</dbReference>
<dbReference type="Proteomes" id="UP001162741">
    <property type="component" value="Chromosome"/>
</dbReference>
<dbReference type="EMBL" id="CP107006">
    <property type="protein sequence ID" value="UYQ91746.1"/>
    <property type="molecule type" value="Genomic_DNA"/>
</dbReference>
<evidence type="ECO:0000259" key="2">
    <source>
        <dbReference type="Pfam" id="PF18003"/>
    </source>
</evidence>
<sequence>MKFRSSYILVLAIGTSLFSCKKDNYDPPSSSLTGRVVYQGEPIAVQHNQVSFELYQYGFGKVGPMGHTFAQDGTYSTLLFNGEYKLVIPAAQGPWVPKATSGKPDSINITVSGSQQLDIEVMPYYMVRTPQFTAAAGKVNATFRLEQIVTGTSAKAVENVALYVNKTQFVGEGVDYNDGIATIAGGAITDMNNIALSVNIPTYNVTQNYVYARVGIKIAGVEDRLFSQVVKVTY</sequence>
<dbReference type="RefSeq" id="WP_264280122.1">
    <property type="nucleotide sequence ID" value="NZ_CP107006.1"/>
</dbReference>
<protein>
    <submittedName>
        <fullName evidence="3">DUF3823 domain-containing protein</fullName>
    </submittedName>
</protein>
<name>A0ABY6IWK4_9BACT</name>
<reference evidence="3" key="1">
    <citation type="submission" date="2022-10" db="EMBL/GenBank/DDBJ databases">
        <title>Chitinophaga sp. nov., isolated from soil.</title>
        <authorList>
            <person name="Jeon C.O."/>
        </authorList>
    </citation>
    <scope>NUCLEOTIDE SEQUENCE</scope>
    <source>
        <strain evidence="3">R8</strain>
    </source>
</reference>
<accession>A0ABY6IWK4</accession>
<dbReference type="Pfam" id="PF12866">
    <property type="entry name" value="DUF3823"/>
    <property type="match status" value="1"/>
</dbReference>
<keyword evidence="4" id="KW-1185">Reference proteome</keyword>
<evidence type="ECO:0000259" key="1">
    <source>
        <dbReference type="Pfam" id="PF12866"/>
    </source>
</evidence>
<evidence type="ECO:0000313" key="4">
    <source>
        <dbReference type="Proteomes" id="UP001162741"/>
    </source>
</evidence>
<proteinExistence type="predicted"/>
<evidence type="ECO:0000313" key="3">
    <source>
        <dbReference type="EMBL" id="UYQ91746.1"/>
    </source>
</evidence>